<gene>
    <name evidence="6" type="ORF">QBC34DRAFT_467365</name>
</gene>
<evidence type="ECO:0000259" key="5">
    <source>
        <dbReference type="Pfam" id="PF00891"/>
    </source>
</evidence>
<dbReference type="InterPro" id="IPR001077">
    <property type="entry name" value="COMT_C"/>
</dbReference>
<organism evidence="6 7">
    <name type="scientific">Podospora aff. communis PSN243</name>
    <dbReference type="NCBI Taxonomy" id="3040156"/>
    <lineage>
        <taxon>Eukaryota</taxon>
        <taxon>Fungi</taxon>
        <taxon>Dikarya</taxon>
        <taxon>Ascomycota</taxon>
        <taxon>Pezizomycotina</taxon>
        <taxon>Sordariomycetes</taxon>
        <taxon>Sordariomycetidae</taxon>
        <taxon>Sordariales</taxon>
        <taxon>Podosporaceae</taxon>
        <taxon>Podospora</taxon>
    </lineage>
</organism>
<keyword evidence="1" id="KW-0489">Methyltransferase</keyword>
<dbReference type="PROSITE" id="PS51683">
    <property type="entry name" value="SAM_OMT_II"/>
    <property type="match status" value="1"/>
</dbReference>
<dbReference type="InterPro" id="IPR036390">
    <property type="entry name" value="WH_DNA-bd_sf"/>
</dbReference>
<feature type="region of interest" description="Disordered" evidence="4">
    <location>
        <begin position="345"/>
        <end position="369"/>
    </location>
</feature>
<keyword evidence="7" id="KW-1185">Reference proteome</keyword>
<evidence type="ECO:0000256" key="2">
    <source>
        <dbReference type="ARBA" id="ARBA00022679"/>
    </source>
</evidence>
<protein>
    <submittedName>
        <fullName evidence="6">O-methyltransferase</fullName>
    </submittedName>
</protein>
<evidence type="ECO:0000313" key="6">
    <source>
        <dbReference type="EMBL" id="KAK4447337.1"/>
    </source>
</evidence>
<feature type="compositionally biased region" description="Basic and acidic residues" evidence="4">
    <location>
        <begin position="345"/>
        <end position="357"/>
    </location>
</feature>
<proteinExistence type="predicted"/>
<dbReference type="SUPFAM" id="SSF53335">
    <property type="entry name" value="S-adenosyl-L-methionine-dependent methyltransferases"/>
    <property type="match status" value="1"/>
</dbReference>
<evidence type="ECO:0000313" key="7">
    <source>
        <dbReference type="Proteomes" id="UP001321760"/>
    </source>
</evidence>
<keyword evidence="2" id="KW-0808">Transferase</keyword>
<accession>A0AAV9GIX5</accession>
<dbReference type="InterPro" id="IPR029063">
    <property type="entry name" value="SAM-dependent_MTases_sf"/>
</dbReference>
<dbReference type="GO" id="GO:0032259">
    <property type="term" value="P:methylation"/>
    <property type="evidence" value="ECO:0007669"/>
    <property type="project" value="UniProtKB-KW"/>
</dbReference>
<dbReference type="EMBL" id="MU865950">
    <property type="protein sequence ID" value="KAK4447337.1"/>
    <property type="molecule type" value="Genomic_DNA"/>
</dbReference>
<evidence type="ECO:0000256" key="4">
    <source>
        <dbReference type="SAM" id="MobiDB-lite"/>
    </source>
</evidence>
<dbReference type="Pfam" id="PF00891">
    <property type="entry name" value="Methyltransf_2"/>
    <property type="match status" value="1"/>
</dbReference>
<reference evidence="6" key="2">
    <citation type="submission" date="2023-05" db="EMBL/GenBank/DDBJ databases">
        <authorList>
            <consortium name="Lawrence Berkeley National Laboratory"/>
            <person name="Steindorff A."/>
            <person name="Hensen N."/>
            <person name="Bonometti L."/>
            <person name="Westerberg I."/>
            <person name="Brannstrom I.O."/>
            <person name="Guillou S."/>
            <person name="Cros-Aarteil S."/>
            <person name="Calhoun S."/>
            <person name="Haridas S."/>
            <person name="Kuo A."/>
            <person name="Mondo S."/>
            <person name="Pangilinan J."/>
            <person name="Riley R."/>
            <person name="Labutti K."/>
            <person name="Andreopoulos B."/>
            <person name="Lipzen A."/>
            <person name="Chen C."/>
            <person name="Yanf M."/>
            <person name="Daum C."/>
            <person name="Ng V."/>
            <person name="Clum A."/>
            <person name="Ohm R."/>
            <person name="Martin F."/>
            <person name="Silar P."/>
            <person name="Natvig D."/>
            <person name="Lalanne C."/>
            <person name="Gautier V."/>
            <person name="Ament-Velasquez S.L."/>
            <person name="Kruys A."/>
            <person name="Hutchinson M.I."/>
            <person name="Powell A.J."/>
            <person name="Barry K."/>
            <person name="Miller A.N."/>
            <person name="Grigoriev I.V."/>
            <person name="Debuchy R."/>
            <person name="Gladieux P."/>
            <person name="Thoren M.H."/>
            <person name="Johannesson H."/>
        </authorList>
    </citation>
    <scope>NUCLEOTIDE SEQUENCE</scope>
    <source>
        <strain evidence="6">PSN243</strain>
    </source>
</reference>
<name>A0AAV9GIX5_9PEZI</name>
<dbReference type="Gene3D" id="3.40.50.150">
    <property type="entry name" value="Vaccinia Virus protein VP39"/>
    <property type="match status" value="1"/>
</dbReference>
<dbReference type="AlphaFoldDB" id="A0AAV9GIX5"/>
<dbReference type="InterPro" id="IPR016461">
    <property type="entry name" value="COMT-like"/>
</dbReference>
<comment type="caution">
    <text evidence="6">The sequence shown here is derived from an EMBL/GenBank/DDBJ whole genome shotgun (WGS) entry which is preliminary data.</text>
</comment>
<dbReference type="PANTHER" id="PTHR43712:SF16">
    <property type="entry name" value="O-METHYLTRANSFERASE ELCB"/>
    <property type="match status" value="1"/>
</dbReference>
<dbReference type="GO" id="GO:0008171">
    <property type="term" value="F:O-methyltransferase activity"/>
    <property type="evidence" value="ECO:0007669"/>
    <property type="project" value="InterPro"/>
</dbReference>
<reference evidence="6" key="1">
    <citation type="journal article" date="2023" name="Mol. Phylogenet. Evol.">
        <title>Genome-scale phylogeny and comparative genomics of the fungal order Sordariales.</title>
        <authorList>
            <person name="Hensen N."/>
            <person name="Bonometti L."/>
            <person name="Westerberg I."/>
            <person name="Brannstrom I.O."/>
            <person name="Guillou S."/>
            <person name="Cros-Aarteil S."/>
            <person name="Calhoun S."/>
            <person name="Haridas S."/>
            <person name="Kuo A."/>
            <person name="Mondo S."/>
            <person name="Pangilinan J."/>
            <person name="Riley R."/>
            <person name="LaButti K."/>
            <person name="Andreopoulos B."/>
            <person name="Lipzen A."/>
            <person name="Chen C."/>
            <person name="Yan M."/>
            <person name="Daum C."/>
            <person name="Ng V."/>
            <person name="Clum A."/>
            <person name="Steindorff A."/>
            <person name="Ohm R.A."/>
            <person name="Martin F."/>
            <person name="Silar P."/>
            <person name="Natvig D.O."/>
            <person name="Lalanne C."/>
            <person name="Gautier V."/>
            <person name="Ament-Velasquez S.L."/>
            <person name="Kruys A."/>
            <person name="Hutchinson M.I."/>
            <person name="Powell A.J."/>
            <person name="Barry K."/>
            <person name="Miller A.N."/>
            <person name="Grigoriev I.V."/>
            <person name="Debuchy R."/>
            <person name="Gladieux P."/>
            <person name="Hiltunen Thoren M."/>
            <person name="Johannesson H."/>
        </authorList>
    </citation>
    <scope>NUCLEOTIDE SEQUENCE</scope>
    <source>
        <strain evidence="6">PSN243</strain>
    </source>
</reference>
<dbReference type="InterPro" id="IPR036388">
    <property type="entry name" value="WH-like_DNA-bd_sf"/>
</dbReference>
<dbReference type="Gene3D" id="1.10.10.10">
    <property type="entry name" value="Winged helix-like DNA-binding domain superfamily/Winged helix DNA-binding domain"/>
    <property type="match status" value="1"/>
</dbReference>
<dbReference type="SUPFAM" id="SSF46785">
    <property type="entry name" value="Winged helix' DNA-binding domain"/>
    <property type="match status" value="1"/>
</dbReference>
<dbReference type="Proteomes" id="UP001321760">
    <property type="component" value="Unassembled WGS sequence"/>
</dbReference>
<evidence type="ECO:0000256" key="3">
    <source>
        <dbReference type="ARBA" id="ARBA00022691"/>
    </source>
</evidence>
<sequence>MATHEDIAKAELKTASDELQTAVDAFLAGQEIDASRKKLVDAAEKILSTAKPPGHWQWMERVRQMGVMGVTHLFQEWGAFDHIPEEGVISFEELGRKLDAETSLVERLSGVLSAVGILRAAGTDTVAHTPNSRIFLRGNPVGVVYRLCWDNCLVSYFHMADFFTKYGRKEPQALNHIPASFARGQPEKPFFAILAEDPAYLKRFTDGMAIIESMSPAVTAGMHDFSWLVKKAEQEPERTVFVDVGGGKGQCILTIHTEFPGIPLNRCVLQDRPEVIKAVETAGDPKMAEVQKVAIDFYVEQPIKGAMVYFMRRCLHNYSDTMAANILRIIAEAMAEDSKLLIQEDVKASPPDVEREPGSAGKTSSRRQA</sequence>
<keyword evidence="3" id="KW-0949">S-adenosyl-L-methionine</keyword>
<dbReference type="PANTHER" id="PTHR43712">
    <property type="entry name" value="PUTATIVE (AFU_ORTHOLOGUE AFUA_4G14580)-RELATED"/>
    <property type="match status" value="1"/>
</dbReference>
<evidence type="ECO:0000256" key="1">
    <source>
        <dbReference type="ARBA" id="ARBA00022603"/>
    </source>
</evidence>
<feature type="domain" description="O-methyltransferase C-terminal" evidence="5">
    <location>
        <begin position="239"/>
        <end position="351"/>
    </location>
</feature>